<dbReference type="AlphaFoldDB" id="Q6V8K1"/>
<accession>Q6V8K1</accession>
<organism evidence="1">
    <name type="scientific">Salmonella typhi</name>
    <dbReference type="NCBI Taxonomy" id="90370"/>
    <lineage>
        <taxon>Bacteria</taxon>
        <taxon>Pseudomonadati</taxon>
        <taxon>Pseudomonadota</taxon>
        <taxon>Gammaproteobacteria</taxon>
        <taxon>Enterobacterales</taxon>
        <taxon>Enterobacteriaceae</taxon>
        <taxon>Salmonella</taxon>
    </lineage>
</organism>
<proteinExistence type="predicted"/>
<reference evidence="1" key="1">
    <citation type="journal article" date="2004" name="Antimicrob. Agents Chemother.">
        <title>Emergence of multidrug-resistant Salmonella enterica serovar typhi in Korea.</title>
        <authorList>
            <person name="Lee K."/>
            <person name="Yong D."/>
            <person name="Yum J.H."/>
            <person name="Lim Y.S."/>
            <person name="Kim H.S."/>
            <person name="Lee B.K."/>
            <person name="Chong Y."/>
        </authorList>
    </citation>
    <scope>NUCLEOTIDE SEQUENCE</scope>
    <source>
        <strain evidence="1">YMC98/N110</strain>
    </source>
</reference>
<sequence>MGFFSRRRAFFWLRLKKRPWPACAPKDNSLRSGSSAKTDCSCEGFKTHGSGWRVVSVHQFFWFQIRLFLVSLLRRTALVFLQKTLA</sequence>
<dbReference type="EMBL" id="AY348316">
    <property type="protein sequence ID" value="AAQ56186.1"/>
    <property type="molecule type" value="Genomic_DNA"/>
</dbReference>
<name>Q6V8K1_SALTI</name>
<evidence type="ECO:0000313" key="1">
    <source>
        <dbReference type="EMBL" id="AAQ56186.1"/>
    </source>
</evidence>
<protein>
    <submittedName>
        <fullName evidence="1">Uncharacterized protein</fullName>
    </submittedName>
</protein>